<keyword evidence="1" id="KW-0732">Signal</keyword>
<keyword evidence="4" id="KW-1185">Reference proteome</keyword>
<accession>A0A2D2Q2I2</accession>
<name>A0A2D2Q2I2_PARLV</name>
<dbReference type="InterPro" id="IPR047684">
    <property type="entry name" value="Por_som-like"/>
</dbReference>
<proteinExistence type="inferred from homology"/>
<feature type="domain" description="SLH" evidence="2">
    <location>
        <begin position="104"/>
        <end position="168"/>
    </location>
</feature>
<dbReference type="OrthoDB" id="468251at2"/>
<reference evidence="3 4" key="1">
    <citation type="submission" date="2016-11" db="EMBL/GenBank/DDBJ databases">
        <title>Complete genome sequence of thermophilic cyanobacteria strain Synechococcus sp. PCC6715.</title>
        <authorList>
            <person name="Tang J."/>
            <person name="Daroch M."/>
            <person name="Liang Y."/>
            <person name="Jiang D."/>
            <person name="Shah M."/>
        </authorList>
    </citation>
    <scope>NUCLEOTIDE SEQUENCE [LARGE SCALE GENOMIC DNA]</scope>
    <source>
        <strain evidence="3 4">PCC 6715</strain>
    </source>
</reference>
<dbReference type="InterPro" id="IPR001119">
    <property type="entry name" value="SLH_dom"/>
</dbReference>
<feature type="chain" id="PRO_5013428561" evidence="1">
    <location>
        <begin position="27"/>
        <end position="620"/>
    </location>
</feature>
<evidence type="ECO:0000313" key="3">
    <source>
        <dbReference type="EMBL" id="ATS18713.1"/>
    </source>
</evidence>
<dbReference type="Proteomes" id="UP000231057">
    <property type="component" value="Chromosome"/>
</dbReference>
<dbReference type="PANTHER" id="PTHR43308">
    <property type="entry name" value="OUTER MEMBRANE PROTEIN ALPHA-RELATED"/>
    <property type="match status" value="1"/>
</dbReference>
<gene>
    <name evidence="3" type="ORF">BRW62_08065</name>
</gene>
<evidence type="ECO:0000313" key="4">
    <source>
        <dbReference type="Proteomes" id="UP000231057"/>
    </source>
</evidence>
<dbReference type="NCBIfam" id="NF033921">
    <property type="entry name" value="por_somb"/>
    <property type="match status" value="1"/>
</dbReference>
<protein>
    <submittedName>
        <fullName evidence="3">Porin</fullName>
    </submittedName>
</protein>
<dbReference type="KEGG" id="slw:BRW62_08065"/>
<dbReference type="Pfam" id="PF04966">
    <property type="entry name" value="OprB"/>
    <property type="match status" value="1"/>
</dbReference>
<dbReference type="AlphaFoldDB" id="A0A2D2Q2I2"/>
<sequence>MSRIVLGLALASPIFVLGTLTSAATAADSSLTTISATEFQVPTPGAQPLTTLPTTSELIAQNRRTAAPMPSVAELESGPVIAPAASQPQERSLGIQRNLPQVTSVNQLSDVRPTDWAYQALASLVEKYGCIAGYPDGTFRGNRAATRYELAAALNACLDVISDRFATKEDLATLQKLMQEFANELALVKGRVTNLEGRVANLEATQFATITKLSATVIFNVSDVLTNDRAVAPGLINPGLTVDDNPVVNQRTRINFDTSFYGKDRLRLRLQSANIVSYAGLTGTNMGRLGYDGTSANAFTLQKGFYSFPVATRGFMVLDFVGGEFNDNVFTFNPLLQSGDTGALSRFGRFNPIYRAGNAAAAAGVTFKYDVVQNKERGTGVTLNVGYLAPTSGNPFRNARNPGGFNNAVGNTNGFFNGAYAALAQVDVRPVKNVALGLTYVRSFGLDPFGGTGSTGNFSAANPTRIGFANSTADTLGFQFTYRPIQKFNIAGWVGYSSVNGVQNNFDYPTRANSAEVLNWAVTLASPDLWNKGDVLGFIFGQPPQTISLSNTFVANLPAPLPAAPVSRTAFNSFHLEGFYRFAVMPNISITPGIIAIINPNSNSNNDPIVVGAVRTTFSF</sequence>
<dbReference type="GO" id="GO:0016020">
    <property type="term" value="C:membrane"/>
    <property type="evidence" value="ECO:0007669"/>
    <property type="project" value="InterPro"/>
</dbReference>
<organism evidence="3 4">
    <name type="scientific">Parathermosynechococcus lividus PCC 6715</name>
    <dbReference type="NCBI Taxonomy" id="1917166"/>
    <lineage>
        <taxon>Bacteria</taxon>
        <taxon>Bacillati</taxon>
        <taxon>Cyanobacteriota</taxon>
        <taxon>Cyanophyceae</taxon>
        <taxon>Acaryochloridales</taxon>
        <taxon>Thermosynechococcaceae</taxon>
        <taxon>Parathermosynechococcus</taxon>
    </lineage>
</organism>
<dbReference type="InterPro" id="IPR007049">
    <property type="entry name" value="Carb-sel_porin_OprB"/>
</dbReference>
<dbReference type="PANTHER" id="PTHR43308:SF1">
    <property type="entry name" value="OUTER MEMBRANE PROTEIN ALPHA"/>
    <property type="match status" value="1"/>
</dbReference>
<dbReference type="PROSITE" id="PS51272">
    <property type="entry name" value="SLH"/>
    <property type="match status" value="1"/>
</dbReference>
<dbReference type="Pfam" id="PF00395">
    <property type="entry name" value="SLH"/>
    <property type="match status" value="1"/>
</dbReference>
<dbReference type="GO" id="GO:0008643">
    <property type="term" value="P:carbohydrate transport"/>
    <property type="evidence" value="ECO:0007669"/>
    <property type="project" value="InterPro"/>
</dbReference>
<feature type="signal peptide" evidence="1">
    <location>
        <begin position="1"/>
        <end position="26"/>
    </location>
</feature>
<comment type="similarity">
    <text evidence="1">Belongs to the OprB family.</text>
</comment>
<dbReference type="GO" id="GO:0015288">
    <property type="term" value="F:porin activity"/>
    <property type="evidence" value="ECO:0007669"/>
    <property type="project" value="InterPro"/>
</dbReference>
<dbReference type="EMBL" id="CP018092">
    <property type="protein sequence ID" value="ATS18713.1"/>
    <property type="molecule type" value="Genomic_DNA"/>
</dbReference>
<evidence type="ECO:0000256" key="1">
    <source>
        <dbReference type="RuleBase" id="RU363072"/>
    </source>
</evidence>
<reference evidence="4" key="2">
    <citation type="journal article" date="2022" name="Front. Microbiol.">
        <title>Comparative Genomic Analysis Revealed Distinct Molecular Components and Organization of CO2-Concentrating Mechanism in Thermophilic Cyanobacteria.</title>
        <authorList>
            <person name="Tang J."/>
            <person name="Zhou H."/>
            <person name="Yao D."/>
            <person name="Riaz S."/>
            <person name="You D."/>
            <person name="Klepacz-Smolka A."/>
            <person name="Daroch M."/>
        </authorList>
    </citation>
    <scope>NUCLEOTIDE SEQUENCE [LARGE SCALE GENOMIC DNA]</scope>
    <source>
        <strain evidence="4">PCC 6715</strain>
    </source>
</reference>
<dbReference type="RefSeq" id="WP_099799054.1">
    <property type="nucleotide sequence ID" value="NZ_CP018092.1"/>
</dbReference>
<evidence type="ECO:0000259" key="2">
    <source>
        <dbReference type="PROSITE" id="PS51272"/>
    </source>
</evidence>
<dbReference type="InterPro" id="IPR051465">
    <property type="entry name" value="Cell_Envelope_Struct_Comp"/>
</dbReference>